<keyword evidence="4 5" id="KW-0808">Transferase</keyword>
<dbReference type="GO" id="GO:0003864">
    <property type="term" value="F:3-methyl-2-oxobutanoate hydroxymethyltransferase activity"/>
    <property type="evidence" value="ECO:0007669"/>
    <property type="project" value="UniProtKB-EC"/>
</dbReference>
<organism evidence="6 7">
    <name type="scientific">Actinomyces israelii</name>
    <dbReference type="NCBI Taxonomy" id="1659"/>
    <lineage>
        <taxon>Bacteria</taxon>
        <taxon>Bacillati</taxon>
        <taxon>Actinomycetota</taxon>
        <taxon>Actinomycetes</taxon>
        <taxon>Actinomycetales</taxon>
        <taxon>Actinomycetaceae</taxon>
        <taxon>Actinomyces</taxon>
    </lineage>
</organism>
<comment type="similarity">
    <text evidence="1 5">Belongs to the PanB family.</text>
</comment>
<feature type="binding site" evidence="5">
    <location>
        <position position="102"/>
    </location>
    <ligand>
        <name>3-methyl-2-oxobutanoate</name>
        <dbReference type="ChEBI" id="CHEBI:11851"/>
    </ligand>
</feature>
<dbReference type="CDD" id="cd06557">
    <property type="entry name" value="KPHMT-like"/>
    <property type="match status" value="1"/>
</dbReference>
<comment type="function">
    <text evidence="5">Catalyzes the reversible reaction in which hydroxymethyl group from 5,10-methylenetetrahydrofolate is transferred onto alpha-ketoisovalerate to form ketopantoate.</text>
</comment>
<evidence type="ECO:0000256" key="3">
    <source>
        <dbReference type="ARBA" id="ARBA00022655"/>
    </source>
</evidence>
<evidence type="ECO:0000256" key="1">
    <source>
        <dbReference type="ARBA" id="ARBA00008676"/>
    </source>
</evidence>
<accession>A0ABT4ICQ1</accession>
<keyword evidence="5" id="KW-0963">Cytoplasm</keyword>
<keyword evidence="5" id="KW-0460">Magnesium</keyword>
<comment type="subunit">
    <text evidence="2 5">Homodecamer; pentamer of dimers.</text>
</comment>
<dbReference type="NCBIfam" id="TIGR00222">
    <property type="entry name" value="panB"/>
    <property type="match status" value="1"/>
</dbReference>
<dbReference type="InterPro" id="IPR040442">
    <property type="entry name" value="Pyrv_kinase-like_dom_sf"/>
</dbReference>
<feature type="binding site" evidence="5">
    <location>
        <position position="133"/>
    </location>
    <ligand>
        <name>Mg(2+)</name>
        <dbReference type="ChEBI" id="CHEBI:18420"/>
    </ligand>
</feature>
<dbReference type="Gene3D" id="3.20.20.60">
    <property type="entry name" value="Phosphoenolpyruvate-binding domains"/>
    <property type="match status" value="1"/>
</dbReference>
<dbReference type="SUPFAM" id="SSF51621">
    <property type="entry name" value="Phosphoenolpyruvate/pyruvate domain"/>
    <property type="match status" value="1"/>
</dbReference>
<evidence type="ECO:0000313" key="6">
    <source>
        <dbReference type="EMBL" id="MCZ0859520.1"/>
    </source>
</evidence>
<feature type="binding site" evidence="5">
    <location>
        <begin position="63"/>
        <end position="64"/>
    </location>
    <ligand>
        <name>3-methyl-2-oxobutanoate</name>
        <dbReference type="ChEBI" id="CHEBI:11851"/>
    </ligand>
</feature>
<dbReference type="NCBIfam" id="NF001452">
    <property type="entry name" value="PRK00311.1"/>
    <property type="match status" value="1"/>
</dbReference>
<reference evidence="6" key="1">
    <citation type="submission" date="2022-10" db="EMBL/GenBank/DDBJ databases">
        <title>Genome sequence of Actinomyces israelii ATCC 10048.</title>
        <authorList>
            <person name="Watt R.M."/>
            <person name="Tong W.M."/>
        </authorList>
    </citation>
    <scope>NUCLEOTIDE SEQUENCE</scope>
    <source>
        <strain evidence="6">ATCC 10048</strain>
    </source>
</reference>
<gene>
    <name evidence="5 6" type="primary">panB</name>
    <name evidence="6" type="ORF">OHJ16_15925</name>
</gene>
<feature type="binding site" evidence="5">
    <location>
        <position position="63"/>
    </location>
    <ligand>
        <name>Mg(2+)</name>
        <dbReference type="ChEBI" id="CHEBI:18420"/>
    </ligand>
</feature>
<dbReference type="Pfam" id="PF02548">
    <property type="entry name" value="Pantoate_transf"/>
    <property type="match status" value="1"/>
</dbReference>
<dbReference type="RefSeq" id="WP_043564468.1">
    <property type="nucleotide sequence ID" value="NZ_CAJPNG010000108.1"/>
</dbReference>
<feature type="binding site" evidence="5">
    <location>
        <position position="131"/>
    </location>
    <ligand>
        <name>3-methyl-2-oxobutanoate</name>
        <dbReference type="ChEBI" id="CHEBI:11851"/>
    </ligand>
</feature>
<dbReference type="PIRSF" id="PIRSF000388">
    <property type="entry name" value="Pantoate_hydroxy_MeTrfase"/>
    <property type="match status" value="1"/>
</dbReference>
<name>A0ABT4ICQ1_9ACTO</name>
<keyword evidence="3 5" id="KW-0566">Pantothenate biosynthesis</keyword>
<evidence type="ECO:0000256" key="5">
    <source>
        <dbReference type="HAMAP-Rule" id="MF_00156"/>
    </source>
</evidence>
<dbReference type="PANTHER" id="PTHR20881">
    <property type="entry name" value="3-METHYL-2-OXOBUTANOATE HYDROXYMETHYLTRANSFERASE"/>
    <property type="match status" value="1"/>
</dbReference>
<evidence type="ECO:0000256" key="2">
    <source>
        <dbReference type="ARBA" id="ARBA00011424"/>
    </source>
</evidence>
<dbReference type="EMBL" id="JAPTMY010000059">
    <property type="protein sequence ID" value="MCZ0859520.1"/>
    <property type="molecule type" value="Genomic_DNA"/>
</dbReference>
<keyword evidence="7" id="KW-1185">Reference proteome</keyword>
<keyword evidence="5" id="KW-0479">Metal-binding</keyword>
<comment type="pathway">
    <text evidence="5">Cofactor biosynthesis; (R)-pantothenate biosynthesis; (R)-pantoate from 3-methyl-2-oxobutanoate: step 1/2.</text>
</comment>
<comment type="catalytic activity">
    <reaction evidence="5">
        <text>(6R)-5,10-methylene-5,6,7,8-tetrahydrofolate + 3-methyl-2-oxobutanoate + H2O = 2-dehydropantoate + (6S)-5,6,7,8-tetrahydrofolate</text>
        <dbReference type="Rhea" id="RHEA:11824"/>
        <dbReference type="ChEBI" id="CHEBI:11561"/>
        <dbReference type="ChEBI" id="CHEBI:11851"/>
        <dbReference type="ChEBI" id="CHEBI:15377"/>
        <dbReference type="ChEBI" id="CHEBI:15636"/>
        <dbReference type="ChEBI" id="CHEBI:57453"/>
        <dbReference type="EC" id="2.1.2.11"/>
    </reaction>
</comment>
<evidence type="ECO:0000256" key="4">
    <source>
        <dbReference type="ARBA" id="ARBA00022679"/>
    </source>
</evidence>
<evidence type="ECO:0000313" key="7">
    <source>
        <dbReference type="Proteomes" id="UP001072034"/>
    </source>
</evidence>
<dbReference type="PANTHER" id="PTHR20881:SF0">
    <property type="entry name" value="3-METHYL-2-OXOBUTANOATE HYDROXYMETHYLTRANSFERASE"/>
    <property type="match status" value="1"/>
</dbReference>
<feature type="active site" description="Proton acceptor" evidence="5">
    <location>
        <position position="199"/>
    </location>
</feature>
<dbReference type="Proteomes" id="UP001072034">
    <property type="component" value="Unassembled WGS sequence"/>
</dbReference>
<protein>
    <recommendedName>
        <fullName evidence="5">3-methyl-2-oxobutanoate hydroxymethyltransferase</fullName>
        <ecNumber evidence="5">2.1.2.11</ecNumber>
    </recommendedName>
    <alternativeName>
        <fullName evidence="5">Ketopantoate hydroxymethyltransferase</fullName>
        <shortName evidence="5">KPHMT</shortName>
    </alternativeName>
</protein>
<comment type="subcellular location">
    <subcellularLocation>
        <location evidence="5">Cytoplasm</location>
    </subcellularLocation>
</comment>
<dbReference type="EC" id="2.1.2.11" evidence="5"/>
<sequence length="282" mass="29330">MATSESPYGPCAAENVAGGKPVRLPHLLAAKAEGTRLTMITAYDALTAAIFDEAGMDMILVGDSIGNVMLGHGSTLPVSLDEMVVATRGVAHAARRAFIVADLPFGAYEAGPEQALATAVRLVKAGANGIKLEGGRPRVATIRTLVEAGIPVMGHLGFTPQSVNALGGFRVQGRGEAGEELLADALAIEKAGVMGMVLEMVPEPLAARVTEALTVPTIGIGAGARCDGQVLVWSDMAGMTEWRPRFAKQFGRVGAALHQAALDYAAEVREGAFPAEEHWFSS</sequence>
<dbReference type="InterPro" id="IPR015813">
    <property type="entry name" value="Pyrv/PenolPyrv_kinase-like_dom"/>
</dbReference>
<comment type="caution">
    <text evidence="6">The sequence shown here is derived from an EMBL/GenBank/DDBJ whole genome shotgun (WGS) entry which is preliminary data.</text>
</comment>
<dbReference type="HAMAP" id="MF_00156">
    <property type="entry name" value="PanB"/>
    <property type="match status" value="1"/>
</dbReference>
<proteinExistence type="inferred from homology"/>
<dbReference type="InterPro" id="IPR003700">
    <property type="entry name" value="Pantoate_hydroxy_MeTrfase"/>
</dbReference>
<feature type="binding site" evidence="5">
    <location>
        <position position="102"/>
    </location>
    <ligand>
        <name>Mg(2+)</name>
        <dbReference type="ChEBI" id="CHEBI:18420"/>
    </ligand>
</feature>
<comment type="cofactor">
    <cofactor evidence="5">
        <name>Mg(2+)</name>
        <dbReference type="ChEBI" id="CHEBI:18420"/>
    </cofactor>
    <text evidence="5">Binds 1 Mg(2+) ion per subunit.</text>
</comment>